<accession>A0A1X4GIN8</accession>
<dbReference type="EMBL" id="NBYN01000006">
    <property type="protein sequence ID" value="OSO96988.1"/>
    <property type="molecule type" value="Genomic_DNA"/>
</dbReference>
<name>A0A1X4GIN8_9CYAN</name>
<evidence type="ECO:0000313" key="2">
    <source>
        <dbReference type="EMBL" id="OSO96988.1"/>
    </source>
</evidence>
<evidence type="ECO:0000313" key="3">
    <source>
        <dbReference type="Proteomes" id="UP000192997"/>
    </source>
</evidence>
<dbReference type="Proteomes" id="UP000192997">
    <property type="component" value="Unassembled WGS sequence"/>
</dbReference>
<gene>
    <name evidence="2" type="ORF">B7O87_01670</name>
</gene>
<reference evidence="3" key="1">
    <citation type="submission" date="2017-04" db="EMBL/GenBank/DDBJ databases">
        <authorList>
            <person name="Abreu V.A."/>
            <person name="Popin R.V."/>
            <person name="Rigonato J."/>
            <person name="Andreote A.P."/>
            <person name="Schaker P.C."/>
            <person name="Hoff-Risseti C."/>
            <person name="Alvarenga D.O."/>
            <person name="Varani A.M."/>
            <person name="Fiore M.F."/>
        </authorList>
    </citation>
    <scope>NUCLEOTIDE SEQUENCE [LARGE SCALE GENOMIC DNA]</scope>
    <source>
        <strain evidence="3">CENA303</strain>
    </source>
</reference>
<proteinExistence type="predicted"/>
<dbReference type="AlphaFoldDB" id="A0A1X4GIN8"/>
<protein>
    <submittedName>
        <fullName evidence="2">Uncharacterized protein</fullName>
    </submittedName>
</protein>
<dbReference type="Pfam" id="PF14218">
    <property type="entry name" value="COP23"/>
    <property type="match status" value="1"/>
</dbReference>
<organism evidence="2 3">
    <name type="scientific">Cylindrospermopsis raciborskii CENA303</name>
    <dbReference type="NCBI Taxonomy" id="1170769"/>
    <lineage>
        <taxon>Bacteria</taxon>
        <taxon>Bacillati</taxon>
        <taxon>Cyanobacteriota</taxon>
        <taxon>Cyanophyceae</taxon>
        <taxon>Nostocales</taxon>
        <taxon>Aphanizomenonaceae</taxon>
        <taxon>Cylindrospermopsis</taxon>
    </lineage>
</organism>
<dbReference type="RefSeq" id="WP_040553110.1">
    <property type="nucleotide sequence ID" value="NZ_NBYN01000006.1"/>
</dbReference>
<evidence type="ECO:0000256" key="1">
    <source>
        <dbReference type="SAM" id="MobiDB-lite"/>
    </source>
</evidence>
<dbReference type="InterPro" id="IPR025478">
    <property type="entry name" value="COP23"/>
</dbReference>
<feature type="region of interest" description="Disordered" evidence="1">
    <location>
        <begin position="206"/>
        <end position="226"/>
    </location>
</feature>
<sequence>MSRKFSTTFLVATLTLSSILGLGHGQLKAQSSDNAFFDPNDPSQYNGTRFACVAQGSNWATVGQRPGGRPIPIVVWTKKGAQSFGENYNPKSRCEVVTANLNQAVEDSAGNLYDVVLTWGNVGDKTVICALSLKDEGGCDGNNTLFALKPENARNPNRVLETLTQISIRGSSAGVITETRGRRPNRASVNLGEVISQAAKRLPKQTLRTRPNPGVKPTVRPTRGGL</sequence>
<comment type="caution">
    <text evidence="2">The sequence shown here is derived from an EMBL/GenBank/DDBJ whole genome shotgun (WGS) entry which is preliminary data.</text>
</comment>